<dbReference type="Proteomes" id="UP000194012">
    <property type="component" value="Unassembled WGS sequence"/>
</dbReference>
<dbReference type="PANTHER" id="PTHR37944">
    <property type="entry name" value="PORIN B"/>
    <property type="match status" value="1"/>
</dbReference>
<accession>A0A1X6ZRS2</accession>
<dbReference type="GO" id="GO:0008643">
    <property type="term" value="P:carbohydrate transport"/>
    <property type="evidence" value="ECO:0007669"/>
    <property type="project" value="InterPro"/>
</dbReference>
<dbReference type="GO" id="GO:0015288">
    <property type="term" value="F:porin activity"/>
    <property type="evidence" value="ECO:0007669"/>
    <property type="project" value="InterPro"/>
</dbReference>
<evidence type="ECO:0000256" key="1">
    <source>
        <dbReference type="ARBA" id="ARBA00008769"/>
    </source>
</evidence>
<dbReference type="InterPro" id="IPR052932">
    <property type="entry name" value="OprB_Porin"/>
</dbReference>
<evidence type="ECO:0000256" key="2">
    <source>
        <dbReference type="RuleBase" id="RU363072"/>
    </source>
</evidence>
<name>A0A1X6ZRS2_9RHOB</name>
<evidence type="ECO:0000313" key="3">
    <source>
        <dbReference type="EMBL" id="SLN59374.1"/>
    </source>
</evidence>
<dbReference type="InterPro" id="IPR038673">
    <property type="entry name" value="OprB_sf"/>
</dbReference>
<keyword evidence="4" id="KW-1185">Reference proteome</keyword>
<dbReference type="EMBL" id="FWFJ01000028">
    <property type="protein sequence ID" value="SLN59374.1"/>
    <property type="molecule type" value="Genomic_DNA"/>
</dbReference>
<comment type="similarity">
    <text evidence="1 2">Belongs to the OprB family.</text>
</comment>
<dbReference type="SUPFAM" id="SSF56935">
    <property type="entry name" value="Porins"/>
    <property type="match status" value="1"/>
</dbReference>
<evidence type="ECO:0000313" key="4">
    <source>
        <dbReference type="Proteomes" id="UP000194012"/>
    </source>
</evidence>
<reference evidence="4" key="1">
    <citation type="submission" date="2017-03" db="EMBL/GenBank/DDBJ databases">
        <authorList>
            <person name="Rodrigo-Torres L."/>
            <person name="Arahal R.D."/>
            <person name="Lucena T."/>
        </authorList>
    </citation>
    <scope>NUCLEOTIDE SEQUENCE [LARGE SCALE GENOMIC DNA]</scope>
    <source>
        <strain evidence="4">CECT 8370</strain>
    </source>
</reference>
<dbReference type="Gene3D" id="2.40.160.180">
    <property type="entry name" value="Carbohydrate-selective porin OprB"/>
    <property type="match status" value="1"/>
</dbReference>
<gene>
    <name evidence="3" type="ORF">ROG8370_02731</name>
</gene>
<dbReference type="PANTHER" id="PTHR37944:SF1">
    <property type="entry name" value="PORIN B"/>
    <property type="match status" value="1"/>
</dbReference>
<sequence length="451" mass="50079">MHNEFNAVIQVKPEPRRPYSAACKLGFGEENIRKLGPQLSTVVGQSLASVRSIMRVSVMLMVCVLPADSRAQEQKGLAFSTPDSVEGTLAATDERQREGALADFRLWKKDFENRTGITFGFDNQVQVLRADSNRSPSNAASNAFRFYTTWTPIGRGTPNNGALVFKIENRSAIGNRIPTQALGRSFGYAGVLSSTFSDAGWILTNLYWRQRFANGRGSFIIGHIDPGEYVNFNTFSSPWTTFTNLSFGQQPTLAAPQQSLGAALQWRLDDEWAVQAGILNANADPSDPLDSAEKFFDHGETFKHLTVGWSPDWVDRNNQAVQLTFWQVDKRKEADVKNGHGVSFLAGTRIDKWRPFLRAGYADGGGAALHRTVSVGTGYDVRRDKDLLGLGLSWGRAPNNSRDQYTVEAFYRYDATDFFAITPSVQYIVDPVNDPTTDDVFIVGLRARFAF</sequence>
<dbReference type="Pfam" id="PF04966">
    <property type="entry name" value="OprB"/>
    <property type="match status" value="1"/>
</dbReference>
<protein>
    <submittedName>
        <fullName evidence="3">Carbohydrate-selective porin, OprB family</fullName>
    </submittedName>
</protein>
<dbReference type="GO" id="GO:0016020">
    <property type="term" value="C:membrane"/>
    <property type="evidence" value="ECO:0007669"/>
    <property type="project" value="InterPro"/>
</dbReference>
<proteinExistence type="inferred from homology"/>
<dbReference type="AlphaFoldDB" id="A0A1X6ZRS2"/>
<dbReference type="OrthoDB" id="236886at2"/>
<organism evidence="3 4">
    <name type="scientific">Roseovarius gaetbuli</name>
    <dbReference type="NCBI Taxonomy" id="1356575"/>
    <lineage>
        <taxon>Bacteria</taxon>
        <taxon>Pseudomonadati</taxon>
        <taxon>Pseudomonadota</taxon>
        <taxon>Alphaproteobacteria</taxon>
        <taxon>Rhodobacterales</taxon>
        <taxon>Roseobacteraceae</taxon>
        <taxon>Roseovarius</taxon>
    </lineage>
</organism>
<dbReference type="InterPro" id="IPR007049">
    <property type="entry name" value="Carb-sel_porin_OprB"/>
</dbReference>
<dbReference type="RefSeq" id="WP_085827708.1">
    <property type="nucleotide sequence ID" value="NZ_FWFJ01000028.1"/>
</dbReference>